<evidence type="ECO:0000256" key="4">
    <source>
        <dbReference type="ARBA" id="ARBA00017291"/>
    </source>
</evidence>
<evidence type="ECO:0000313" key="12">
    <source>
        <dbReference type="Proteomes" id="UP000818624"/>
    </source>
</evidence>
<dbReference type="PANTHER" id="PTHR28090">
    <property type="entry name" value="PROTEIN ROT1"/>
    <property type="match status" value="1"/>
</dbReference>
<keyword evidence="7" id="KW-0256">Endoplasmic reticulum</keyword>
<organism evidence="11 12">
    <name type="scientific">Malassezia furfur</name>
    <name type="common">Pityriasis versicolor infection agent</name>
    <name type="synonym">Pityrosporum furfur</name>
    <dbReference type="NCBI Taxonomy" id="55194"/>
    <lineage>
        <taxon>Eukaryota</taxon>
        <taxon>Fungi</taxon>
        <taxon>Dikarya</taxon>
        <taxon>Basidiomycota</taxon>
        <taxon>Ustilaginomycotina</taxon>
        <taxon>Malasseziomycetes</taxon>
        <taxon>Malasseziales</taxon>
        <taxon>Malasseziaceae</taxon>
        <taxon>Malassezia</taxon>
    </lineage>
</organism>
<dbReference type="Proteomes" id="UP000818624">
    <property type="component" value="Chromosome 1"/>
</dbReference>
<protein>
    <recommendedName>
        <fullName evidence="4">Protein ROT1</fullName>
    </recommendedName>
    <alternativeName>
        <fullName evidence="3">Protein rot1</fullName>
    </alternativeName>
</protein>
<dbReference type="EMBL" id="CP046234">
    <property type="protein sequence ID" value="WFD46770.1"/>
    <property type="molecule type" value="Genomic_DNA"/>
</dbReference>
<sequence>MQILVGVLLAFAALLRVGVSAQVVADTGLEGTWSTGSGAVETGQKYFNIVNDTFTVPPLTGQAYSFQPRTASTGYYEELIYKFNTSIPQPGCYIAVLLWQHGNYTINKNNSITMTPFAPDGRQQVSRPCDSSTDYTGYYYQEEFMQRYEITTYLHYNQPTYKLQLYDFDGSMKPSMYLKYRPAAMYPTMPLHMNVIGVDS</sequence>
<evidence type="ECO:0000256" key="7">
    <source>
        <dbReference type="ARBA" id="ARBA00022824"/>
    </source>
</evidence>
<comment type="subcellular location">
    <subcellularLocation>
        <location evidence="1">Endoplasmic reticulum membrane</location>
        <topology evidence="1">Single-pass type I membrane protein</topology>
    </subcellularLocation>
</comment>
<evidence type="ECO:0000256" key="5">
    <source>
        <dbReference type="ARBA" id="ARBA00022692"/>
    </source>
</evidence>
<feature type="chain" id="PRO_5045897990" description="Protein ROT1" evidence="10">
    <location>
        <begin position="22"/>
        <end position="200"/>
    </location>
</feature>
<keyword evidence="8" id="KW-1133">Transmembrane helix</keyword>
<accession>A0ABY8EPU0</accession>
<evidence type="ECO:0000256" key="6">
    <source>
        <dbReference type="ARBA" id="ARBA00022729"/>
    </source>
</evidence>
<name>A0ABY8EPU0_MALFU</name>
<evidence type="ECO:0000256" key="3">
    <source>
        <dbReference type="ARBA" id="ARBA00016195"/>
    </source>
</evidence>
<evidence type="ECO:0000256" key="10">
    <source>
        <dbReference type="SAM" id="SignalP"/>
    </source>
</evidence>
<feature type="signal peptide" evidence="10">
    <location>
        <begin position="1"/>
        <end position="21"/>
    </location>
</feature>
<dbReference type="Pfam" id="PF10681">
    <property type="entry name" value="Rot1"/>
    <property type="match status" value="1"/>
</dbReference>
<reference evidence="11 12" key="1">
    <citation type="journal article" date="2020" name="Elife">
        <title>Loss of centromere function drives karyotype evolution in closely related Malassezia species.</title>
        <authorList>
            <person name="Sankaranarayanan S.R."/>
            <person name="Ianiri G."/>
            <person name="Coelho M.A."/>
            <person name="Reza M.H."/>
            <person name="Thimmappa B.C."/>
            <person name="Ganguly P."/>
            <person name="Vadnala R.N."/>
            <person name="Sun S."/>
            <person name="Siddharthan R."/>
            <person name="Tellgren-Roth C."/>
            <person name="Dawson T.L."/>
            <person name="Heitman J."/>
            <person name="Sanyal K."/>
        </authorList>
    </citation>
    <scope>NUCLEOTIDE SEQUENCE [LARGE SCALE GENOMIC DNA]</scope>
    <source>
        <strain evidence="11">CBS14141</strain>
    </source>
</reference>
<dbReference type="InterPro" id="IPR019623">
    <property type="entry name" value="Rot1"/>
</dbReference>
<proteinExistence type="inferred from homology"/>
<keyword evidence="5" id="KW-0812">Transmembrane</keyword>
<evidence type="ECO:0000256" key="1">
    <source>
        <dbReference type="ARBA" id="ARBA00004115"/>
    </source>
</evidence>
<evidence type="ECO:0000313" key="11">
    <source>
        <dbReference type="EMBL" id="WFD46770.1"/>
    </source>
</evidence>
<keyword evidence="12" id="KW-1185">Reference proteome</keyword>
<evidence type="ECO:0000256" key="9">
    <source>
        <dbReference type="ARBA" id="ARBA00023136"/>
    </source>
</evidence>
<dbReference type="PANTHER" id="PTHR28090:SF1">
    <property type="entry name" value="PROTEIN ROT1"/>
    <property type="match status" value="1"/>
</dbReference>
<keyword evidence="9" id="KW-0472">Membrane</keyword>
<comment type="similarity">
    <text evidence="2">Belongs to the ROT1 family.</text>
</comment>
<keyword evidence="6 10" id="KW-0732">Signal</keyword>
<evidence type="ECO:0000256" key="2">
    <source>
        <dbReference type="ARBA" id="ARBA00007149"/>
    </source>
</evidence>
<gene>
    <name evidence="11" type="ORF">GLX27_001411</name>
</gene>
<evidence type="ECO:0000256" key="8">
    <source>
        <dbReference type="ARBA" id="ARBA00022989"/>
    </source>
</evidence>